<feature type="domain" description="HD" evidence="1">
    <location>
        <begin position="1"/>
        <end position="75"/>
    </location>
</feature>
<dbReference type="PANTHER" id="PTHR11845">
    <property type="entry name" value="5'-DEOXYNUCLEOTIDASE HDDC2"/>
    <property type="match status" value="1"/>
</dbReference>
<dbReference type="Gene3D" id="1.10.3210.10">
    <property type="entry name" value="Hypothetical protein af1432"/>
    <property type="match status" value="1"/>
</dbReference>
<dbReference type="Proteomes" id="UP001632038">
    <property type="component" value="Unassembled WGS sequence"/>
</dbReference>
<evidence type="ECO:0000313" key="3">
    <source>
        <dbReference type="Proteomes" id="UP001632038"/>
    </source>
</evidence>
<keyword evidence="3" id="KW-1185">Reference proteome</keyword>
<evidence type="ECO:0000259" key="1">
    <source>
        <dbReference type="Pfam" id="PF13023"/>
    </source>
</evidence>
<sequence>MYRMSLMALIADDLPGVNRCIKIAIVHDIAEAIVGDITPSDGVPKEEKSRMEQEALDEMCKVLGDGMTASELFCWSCCPGNERWAMRMREELKRPWWIGQSHF</sequence>
<reference evidence="3" key="1">
    <citation type="journal article" date="2024" name="IScience">
        <title>Strigolactones Initiate the Formation of Haustorium-like Structures in Castilleja.</title>
        <authorList>
            <person name="Buerger M."/>
            <person name="Peterson D."/>
            <person name="Chory J."/>
        </authorList>
    </citation>
    <scope>NUCLEOTIDE SEQUENCE [LARGE SCALE GENOMIC DNA]</scope>
</reference>
<dbReference type="PANTHER" id="PTHR11845:SF17">
    <property type="entry name" value="5'-DEOXYNUCLEOTIDASE"/>
    <property type="match status" value="1"/>
</dbReference>
<proteinExistence type="predicted"/>
<dbReference type="AlphaFoldDB" id="A0ABD3BTM8"/>
<dbReference type="Pfam" id="PF13023">
    <property type="entry name" value="HD_3"/>
    <property type="match status" value="1"/>
</dbReference>
<gene>
    <name evidence="2" type="ORF">CASFOL_035725</name>
</gene>
<evidence type="ECO:0000313" key="2">
    <source>
        <dbReference type="EMBL" id="KAL3620813.1"/>
    </source>
</evidence>
<dbReference type="EMBL" id="JAVIJP010000066">
    <property type="protein sequence ID" value="KAL3620813.1"/>
    <property type="molecule type" value="Genomic_DNA"/>
</dbReference>
<dbReference type="SUPFAM" id="SSF109604">
    <property type="entry name" value="HD-domain/PDEase-like"/>
    <property type="match status" value="1"/>
</dbReference>
<name>A0ABD3BTM8_9LAMI</name>
<dbReference type="InterPro" id="IPR006674">
    <property type="entry name" value="HD_domain"/>
</dbReference>
<accession>A0ABD3BTM8</accession>
<dbReference type="InterPro" id="IPR039356">
    <property type="entry name" value="YfbR/HDDC2"/>
</dbReference>
<protein>
    <recommendedName>
        <fullName evidence="1">HD domain-containing protein</fullName>
    </recommendedName>
</protein>
<comment type="caution">
    <text evidence="2">The sequence shown here is derived from an EMBL/GenBank/DDBJ whole genome shotgun (WGS) entry which is preliminary data.</text>
</comment>
<organism evidence="2 3">
    <name type="scientific">Castilleja foliolosa</name>
    <dbReference type="NCBI Taxonomy" id="1961234"/>
    <lineage>
        <taxon>Eukaryota</taxon>
        <taxon>Viridiplantae</taxon>
        <taxon>Streptophyta</taxon>
        <taxon>Embryophyta</taxon>
        <taxon>Tracheophyta</taxon>
        <taxon>Spermatophyta</taxon>
        <taxon>Magnoliopsida</taxon>
        <taxon>eudicotyledons</taxon>
        <taxon>Gunneridae</taxon>
        <taxon>Pentapetalae</taxon>
        <taxon>asterids</taxon>
        <taxon>lamiids</taxon>
        <taxon>Lamiales</taxon>
        <taxon>Orobanchaceae</taxon>
        <taxon>Pedicularideae</taxon>
        <taxon>Castillejinae</taxon>
        <taxon>Castilleja</taxon>
    </lineage>
</organism>